<organism evidence="2 3">
    <name type="scientific">Bonamia ostreae</name>
    <dbReference type="NCBI Taxonomy" id="126728"/>
    <lineage>
        <taxon>Eukaryota</taxon>
        <taxon>Sar</taxon>
        <taxon>Rhizaria</taxon>
        <taxon>Endomyxa</taxon>
        <taxon>Ascetosporea</taxon>
        <taxon>Haplosporida</taxon>
        <taxon>Bonamia</taxon>
    </lineage>
</organism>
<dbReference type="EMBL" id="JBDODL010000563">
    <property type="protein sequence ID" value="MES1920232.1"/>
    <property type="molecule type" value="Genomic_DNA"/>
</dbReference>
<keyword evidence="1" id="KW-0472">Membrane</keyword>
<keyword evidence="3" id="KW-1185">Reference proteome</keyword>
<protein>
    <submittedName>
        <fullName evidence="2">Uncharacterized protein</fullName>
    </submittedName>
</protein>
<reference evidence="2 3" key="1">
    <citation type="journal article" date="2024" name="BMC Biol.">
        <title>Comparative genomics of Ascetosporea gives new insight into the evolutionary basis for animal parasitism in Rhizaria.</title>
        <authorList>
            <person name="Hiltunen Thoren M."/>
            <person name="Onut-Brannstrom I."/>
            <person name="Alfjorden A."/>
            <person name="Peckova H."/>
            <person name="Swords F."/>
            <person name="Hooper C."/>
            <person name="Holzer A.S."/>
            <person name="Bass D."/>
            <person name="Burki F."/>
        </authorList>
    </citation>
    <scope>NUCLEOTIDE SEQUENCE [LARGE SCALE GENOMIC DNA]</scope>
    <source>
        <strain evidence="2">20-A016</strain>
    </source>
</reference>
<evidence type="ECO:0000313" key="2">
    <source>
        <dbReference type="EMBL" id="MES1920232.1"/>
    </source>
</evidence>
<proteinExistence type="predicted"/>
<gene>
    <name evidence="2" type="ORF">MHBO_001924</name>
</gene>
<feature type="transmembrane region" description="Helical" evidence="1">
    <location>
        <begin position="39"/>
        <end position="63"/>
    </location>
</feature>
<name>A0ABV2AKS0_9EUKA</name>
<dbReference type="Proteomes" id="UP001439008">
    <property type="component" value="Unassembled WGS sequence"/>
</dbReference>
<keyword evidence="1" id="KW-1133">Transmembrane helix</keyword>
<keyword evidence="1" id="KW-0812">Transmembrane</keyword>
<evidence type="ECO:0000313" key="3">
    <source>
        <dbReference type="Proteomes" id="UP001439008"/>
    </source>
</evidence>
<sequence length="95" mass="10691">MKLGGNPVCAELGDDFGWLYLPICFEKSKGSFQMKFWPVFLYAVMFSAIFVAGVFILFASSFVTDADILNIENEINEIGVGEFRDPSIRVDLLIR</sequence>
<comment type="caution">
    <text evidence="2">The sequence shown here is derived from an EMBL/GenBank/DDBJ whole genome shotgun (WGS) entry which is preliminary data.</text>
</comment>
<evidence type="ECO:0000256" key="1">
    <source>
        <dbReference type="SAM" id="Phobius"/>
    </source>
</evidence>
<accession>A0ABV2AKS0</accession>